<gene>
    <name evidence="1" type="ORF">CcrPW_gp279</name>
</gene>
<accession>A0A385EDK1</accession>
<reference evidence="2" key="1">
    <citation type="submission" date="2018-07" db="EMBL/GenBank/DDBJ databases">
        <title>Giant CbK-like Caulobacter bacteriophages have genetically divergent genomes.</title>
        <authorList>
            <person name="Wilson K.M."/>
            <person name="Ely B."/>
        </authorList>
    </citation>
    <scope>NUCLEOTIDE SEQUENCE [LARGE SCALE GENOMIC DNA]</scope>
</reference>
<dbReference type="Proteomes" id="UP000259026">
    <property type="component" value="Segment"/>
</dbReference>
<reference evidence="1 2" key="2">
    <citation type="submission" date="2018-09" db="EMBL/GenBank/DDBJ databases">
        <title>Giant CbK-like Caulobacter bacteriophages have genetically divergent genomes.</title>
        <authorList>
            <person name="Wilson K."/>
            <person name="Ely B."/>
        </authorList>
    </citation>
    <scope>NUCLEOTIDE SEQUENCE [LARGE SCALE GENOMIC DNA]</scope>
</reference>
<proteinExistence type="predicted"/>
<organism evidence="1 2">
    <name type="scientific">Caulobacter phage CcrPW</name>
    <dbReference type="NCBI Taxonomy" id="2283271"/>
    <lineage>
        <taxon>Viruses</taxon>
        <taxon>Duplodnaviria</taxon>
        <taxon>Heunggongvirae</taxon>
        <taxon>Uroviricota</taxon>
        <taxon>Caudoviricetes</taxon>
        <taxon>Jeanschmidtviridae</taxon>
        <taxon>Colossusvirus</taxon>
        <taxon>Colossusvirus PW</taxon>
    </lineage>
</organism>
<evidence type="ECO:0000313" key="2">
    <source>
        <dbReference type="Proteomes" id="UP000259026"/>
    </source>
</evidence>
<name>A0A385EDK1_9CAUD</name>
<evidence type="ECO:0000313" key="1">
    <source>
        <dbReference type="EMBL" id="AXQ68818.1"/>
    </source>
</evidence>
<dbReference type="EMBL" id="MH588545">
    <property type="protein sequence ID" value="AXQ68818.1"/>
    <property type="molecule type" value="Genomic_DNA"/>
</dbReference>
<keyword evidence="2" id="KW-1185">Reference proteome</keyword>
<sequence>MNITLRKASQFSKALIEAGRKTTINRLISVSVYEDAVEKPAQALVELAQEAVQEKLTQALNLISGGYELRGQIAKANADVGINLLLTEQANLSAHEVLISSVCSIEYTYDESVEPKYADAKLAALVALNKKRDASVSIVQHDDHLNVRVITDEIKAPLKDSVAAIRRRKAEIADELTYLNASTRVEVSENVQGLLKALKLI</sequence>
<protein>
    <submittedName>
        <fullName evidence="1">Uncharacterized protein</fullName>
    </submittedName>
</protein>